<dbReference type="Proteomes" id="UP000789860">
    <property type="component" value="Unassembled WGS sequence"/>
</dbReference>
<accession>A0ACA9LTF4</accession>
<name>A0ACA9LTF4_9GLOM</name>
<reference evidence="1" key="1">
    <citation type="submission" date="2021-06" db="EMBL/GenBank/DDBJ databases">
        <authorList>
            <person name="Kallberg Y."/>
            <person name="Tangrot J."/>
            <person name="Rosling A."/>
        </authorList>
    </citation>
    <scope>NUCLEOTIDE SEQUENCE</scope>
    <source>
        <strain evidence="1">AU212A</strain>
    </source>
</reference>
<evidence type="ECO:0000313" key="1">
    <source>
        <dbReference type="EMBL" id="CAG8549924.1"/>
    </source>
</evidence>
<evidence type="ECO:0000313" key="2">
    <source>
        <dbReference type="Proteomes" id="UP000789860"/>
    </source>
</evidence>
<comment type="caution">
    <text evidence="1">The sequence shown here is derived from an EMBL/GenBank/DDBJ whole genome shotgun (WGS) entry which is preliminary data.</text>
</comment>
<proteinExistence type="predicted"/>
<feature type="non-terminal residue" evidence="1">
    <location>
        <position position="1"/>
    </location>
</feature>
<keyword evidence="2" id="KW-1185">Reference proteome</keyword>
<organism evidence="1 2">
    <name type="scientific">Scutellospora calospora</name>
    <dbReference type="NCBI Taxonomy" id="85575"/>
    <lineage>
        <taxon>Eukaryota</taxon>
        <taxon>Fungi</taxon>
        <taxon>Fungi incertae sedis</taxon>
        <taxon>Mucoromycota</taxon>
        <taxon>Glomeromycotina</taxon>
        <taxon>Glomeromycetes</taxon>
        <taxon>Diversisporales</taxon>
        <taxon>Gigasporaceae</taxon>
        <taxon>Scutellospora</taxon>
    </lineage>
</organism>
<protein>
    <submittedName>
        <fullName evidence="1">1747_t:CDS:1</fullName>
    </submittedName>
</protein>
<gene>
    <name evidence="1" type="ORF">SCALOS_LOCUS5140</name>
</gene>
<dbReference type="EMBL" id="CAJVPM010007910">
    <property type="protein sequence ID" value="CAG8549924.1"/>
    <property type="molecule type" value="Genomic_DNA"/>
</dbReference>
<sequence>IHDEGISNISCQALGYLANNDSLHSFSNTKDNSRDFDKWARSKEYRGYIHIPSFRVSYDAKSYISSDSKDPDYSDQHNPTQNPEKVVNTERNPYGYMKEYTSKEVSKQVQTELGKFILSGGKLAKDFKIIKDRNWIIKNIKILLKNFQKDLGLLLSADGYSNLDPYEQDLT</sequence>